<evidence type="ECO:0000256" key="5">
    <source>
        <dbReference type="ARBA" id="ARBA00022692"/>
    </source>
</evidence>
<comment type="subcellular location">
    <subcellularLocation>
        <location evidence="1">Cell membrane</location>
        <topology evidence="1">Multi-pass membrane protein</topology>
    </subcellularLocation>
</comment>
<keyword evidence="5 8" id="KW-0812">Transmembrane</keyword>
<feature type="transmembrane region" description="Helical" evidence="8">
    <location>
        <begin position="223"/>
        <end position="241"/>
    </location>
</feature>
<dbReference type="STRING" id="1198114.AciX9_0564"/>
<dbReference type="PaxDb" id="1198114-AciX9_0564"/>
<evidence type="ECO:0000256" key="4">
    <source>
        <dbReference type="ARBA" id="ARBA00022475"/>
    </source>
</evidence>
<feature type="transmembrane region" description="Helical" evidence="8">
    <location>
        <begin position="355"/>
        <end position="383"/>
    </location>
</feature>
<keyword evidence="6 8" id="KW-1133">Transmembrane helix</keyword>
<feature type="transmembrane region" description="Helical" evidence="8">
    <location>
        <begin position="180"/>
        <end position="202"/>
    </location>
</feature>
<dbReference type="AlphaFoldDB" id="E8WYN7"/>
<feature type="transmembrane region" description="Helical" evidence="8">
    <location>
        <begin position="7"/>
        <end position="26"/>
    </location>
</feature>
<keyword evidence="3" id="KW-0813">Transport</keyword>
<evidence type="ECO:0000256" key="2">
    <source>
        <dbReference type="ARBA" id="ARBA00009843"/>
    </source>
</evidence>
<keyword evidence="4" id="KW-1003">Cell membrane</keyword>
<feature type="transmembrane region" description="Helical" evidence="8">
    <location>
        <begin position="403"/>
        <end position="423"/>
    </location>
</feature>
<evidence type="ECO:0000256" key="3">
    <source>
        <dbReference type="ARBA" id="ARBA00022448"/>
    </source>
</evidence>
<dbReference type="OrthoDB" id="9774335at2"/>
<feature type="transmembrane region" description="Helical" evidence="8">
    <location>
        <begin position="141"/>
        <end position="160"/>
    </location>
</feature>
<dbReference type="eggNOG" id="COG1055">
    <property type="taxonomic scope" value="Bacteria"/>
</dbReference>
<accession>E8WYN7</accession>
<dbReference type="GO" id="GO:0015105">
    <property type="term" value="F:arsenite transmembrane transporter activity"/>
    <property type="evidence" value="ECO:0007669"/>
    <property type="project" value="InterPro"/>
</dbReference>
<comment type="similarity">
    <text evidence="2">Belongs to the CitM (TC 2.A.11) transporter family.</text>
</comment>
<evidence type="ECO:0000256" key="8">
    <source>
        <dbReference type="SAM" id="Phobius"/>
    </source>
</evidence>
<protein>
    <submittedName>
        <fullName evidence="10">Citrate transporter</fullName>
    </submittedName>
</protein>
<feature type="transmembrane region" description="Helical" evidence="8">
    <location>
        <begin position="32"/>
        <end position="52"/>
    </location>
</feature>
<dbReference type="HOGENOM" id="CLU_043931_0_0_0"/>
<dbReference type="PRINTS" id="PR00758">
    <property type="entry name" value="ARSENICPUMP"/>
</dbReference>
<evidence type="ECO:0000259" key="9">
    <source>
        <dbReference type="Pfam" id="PF03600"/>
    </source>
</evidence>
<organism evidence="11">
    <name type="scientific">Granulicella tundricola (strain ATCC BAA-1859 / DSM 23138 / MP5ACTX9)</name>
    <dbReference type="NCBI Taxonomy" id="1198114"/>
    <lineage>
        <taxon>Bacteria</taxon>
        <taxon>Pseudomonadati</taxon>
        <taxon>Acidobacteriota</taxon>
        <taxon>Terriglobia</taxon>
        <taxon>Terriglobales</taxon>
        <taxon>Acidobacteriaceae</taxon>
        <taxon>Granulicella</taxon>
    </lineage>
</organism>
<feature type="transmembrane region" description="Helical" evidence="8">
    <location>
        <begin position="276"/>
        <end position="294"/>
    </location>
</feature>
<evidence type="ECO:0000256" key="7">
    <source>
        <dbReference type="ARBA" id="ARBA00023136"/>
    </source>
</evidence>
<proteinExistence type="inferred from homology"/>
<dbReference type="GO" id="GO:0005886">
    <property type="term" value="C:plasma membrane"/>
    <property type="evidence" value="ECO:0007669"/>
    <property type="project" value="UniProtKB-SubCell"/>
</dbReference>
<dbReference type="Proteomes" id="UP000000343">
    <property type="component" value="Chromosome"/>
</dbReference>
<dbReference type="RefSeq" id="WP_013578963.1">
    <property type="nucleotide sequence ID" value="NC_015064.1"/>
</dbReference>
<dbReference type="Pfam" id="PF03600">
    <property type="entry name" value="CitMHS"/>
    <property type="match status" value="1"/>
</dbReference>
<dbReference type="PANTHER" id="PTHR43302">
    <property type="entry name" value="TRANSPORTER ARSB-RELATED"/>
    <property type="match status" value="1"/>
</dbReference>
<feature type="transmembrane region" description="Helical" evidence="8">
    <location>
        <begin position="247"/>
        <end position="264"/>
    </location>
</feature>
<dbReference type="KEGG" id="acm:AciX9_0564"/>
<dbReference type="PANTHER" id="PTHR43302:SF5">
    <property type="entry name" value="TRANSPORTER ARSB-RELATED"/>
    <property type="match status" value="1"/>
</dbReference>
<keyword evidence="11" id="KW-1185">Reference proteome</keyword>
<gene>
    <name evidence="10" type="ordered locus">AciX9_0564</name>
</gene>
<evidence type="ECO:0000313" key="10">
    <source>
        <dbReference type="EMBL" id="ADW67635.1"/>
    </source>
</evidence>
<dbReference type="EMBL" id="CP002480">
    <property type="protein sequence ID" value="ADW67635.1"/>
    <property type="molecule type" value="Genomic_DNA"/>
</dbReference>
<name>E8WYN7_GRATM</name>
<keyword evidence="7 8" id="KW-0472">Membrane</keyword>
<evidence type="ECO:0000256" key="6">
    <source>
        <dbReference type="ARBA" id="ARBA00022989"/>
    </source>
</evidence>
<dbReference type="InterPro" id="IPR000802">
    <property type="entry name" value="Arsenical_pump_ArsB"/>
</dbReference>
<reference evidence="11" key="1">
    <citation type="submission" date="2011-01" db="EMBL/GenBank/DDBJ databases">
        <title>Complete sequence of chromosome of Acidobacterium sp. MP5ACTX9.</title>
        <authorList>
            <consortium name="US DOE Joint Genome Institute"/>
            <person name="Lucas S."/>
            <person name="Copeland A."/>
            <person name="Lapidus A."/>
            <person name="Cheng J.-F."/>
            <person name="Goodwin L."/>
            <person name="Pitluck S."/>
            <person name="Teshima H."/>
            <person name="Detter J.C."/>
            <person name="Han C."/>
            <person name="Tapia R."/>
            <person name="Land M."/>
            <person name="Hauser L."/>
            <person name="Kyrpides N."/>
            <person name="Ivanova N."/>
            <person name="Ovchinnikova G."/>
            <person name="Pagani I."/>
            <person name="Rawat S.R."/>
            <person name="Mannisto M."/>
            <person name="Haggblom M.M."/>
            <person name="Woyke T."/>
        </authorList>
    </citation>
    <scope>NUCLEOTIDE SEQUENCE [LARGE SCALE GENOMIC DNA]</scope>
    <source>
        <strain evidence="11">MP5ACTX9</strain>
    </source>
</reference>
<feature type="transmembrane region" description="Helical" evidence="8">
    <location>
        <begin position="314"/>
        <end position="334"/>
    </location>
</feature>
<dbReference type="InterPro" id="IPR004680">
    <property type="entry name" value="Cit_transptr-like_dom"/>
</dbReference>
<sequence>MVAVESGHLLLGLIVGVSILLMLVRPRNIPEVYWVGGGALMLVALRLVPLRLAGRAVAEGSDVYLFLIGMMLLSEVAREHGVFDWLSSLAIRRAEGSATRLFALVYGIGTVVTICMSNDATAVVLTPAILAAVRKAKVESLPHLFTCALIANAASFVLPISNPANLVVFHEGMPPLGQWLVAFGVPSVLSIASTYLVMRVIFRDDLRAAIECEVEDVPLRVEGKVVLAGLALMVGVLLAASALKKDLGLPACCAALAITAVVSIKARSNPLKLAREISWGTLVLVAGLFVMVDAVESLGLLKVTERWLARAMQLAPAVGAAVAGFAVAVANNVVNNLPLGLIAGGTLHAAHAKGLIANAVLIAVDLGPNLSITGSLATILWLLALRKEGLDVGFWRFLKVGMLAMPIALICSLGGALAMQMLASSR</sequence>
<evidence type="ECO:0000256" key="1">
    <source>
        <dbReference type="ARBA" id="ARBA00004651"/>
    </source>
</evidence>
<feature type="domain" description="Citrate transporter-like" evidence="9">
    <location>
        <begin position="37"/>
        <end position="358"/>
    </location>
</feature>
<evidence type="ECO:0000313" key="11">
    <source>
        <dbReference type="Proteomes" id="UP000000343"/>
    </source>
</evidence>